<dbReference type="InterPro" id="IPR025359">
    <property type="entry name" value="SduA_C"/>
</dbReference>
<evidence type="ECO:0000313" key="3">
    <source>
        <dbReference type="EMBL" id="XDN89759.1"/>
    </source>
</evidence>
<protein>
    <submittedName>
        <fullName evidence="3">Shedu anti-phage system protein SduA domain-containing protein</fullName>
    </submittedName>
</protein>
<dbReference type="AlphaFoldDB" id="A0AB39J7D1"/>
<organism evidence="3">
    <name type="scientific">Candidatus Nanosynbacter sp. TM7-074</name>
    <dbReference type="NCBI Taxonomy" id="3158573"/>
    <lineage>
        <taxon>Bacteria</taxon>
        <taxon>Candidatus Saccharimonadota</taxon>
        <taxon>Candidatus Saccharimonadia</taxon>
        <taxon>Candidatus Nanosynbacterales</taxon>
        <taxon>Candidatus Nanosynbacteraceae</taxon>
        <taxon>Candidatus Nanosynbacter</taxon>
    </lineage>
</organism>
<sequence>MNNDTIITRSVVAGVAEVNDIIIDDSPRTRIVFRPMIHRNGIRGDIIRFRKRSNGELIEPVPLNFNQLNENDGVKIEMKTETLAKLYEEISKLAQLLQDRGVRYGENHFTVVNANALVITDENRATVIRKLLDSGDDFWSALESIDSDFVSNFVENRIHKKRQDSLSVFEDHLNNDDWGEGDWQNFFEKNQWIFGYGLKYQILNIHQSQPDYGGRSVSGAGGQRGDFLMNSEADIKFTCLVEIKKPSTLLLQSGQYRNGAWGMSNELSGAISQVQINAATWEIEGSQNLANTETMMQEHIYTVSPKGIVVAGKLSQLSEDRDKRNSFERLRQSLHNPEIITYDELYERAKFILGSSEGLEL</sequence>
<accession>A0AB39J7D1</accession>
<feature type="domain" description="Shedu protein SduA N-terminal" evidence="2">
    <location>
        <begin position="15"/>
        <end position="105"/>
    </location>
</feature>
<dbReference type="InterPro" id="IPR048396">
    <property type="entry name" value="SduA_N"/>
</dbReference>
<dbReference type="Pfam" id="PF21407">
    <property type="entry name" value="SduA_N"/>
    <property type="match status" value="1"/>
</dbReference>
<gene>
    <name evidence="3" type="ORF">TM074_03600</name>
</gene>
<dbReference type="EMBL" id="CP158487">
    <property type="protein sequence ID" value="XDN89759.1"/>
    <property type="molecule type" value="Genomic_DNA"/>
</dbReference>
<reference evidence="3" key="1">
    <citation type="submission" date="2024-06" db="EMBL/GenBank/DDBJ databases">
        <authorList>
            <person name="Atkinson C."/>
            <person name="McLean J."/>
            <person name="Gallagher L."/>
            <person name="Bor B."/>
            <person name="Mougous J."/>
        </authorList>
    </citation>
    <scope>NUCLEOTIDE SEQUENCE</scope>
    <source>
        <strain evidence="3">TM7-074</strain>
    </source>
</reference>
<dbReference type="RefSeq" id="WP_369000328.1">
    <property type="nucleotide sequence ID" value="NZ_CP158487.1"/>
</dbReference>
<feature type="domain" description="Shedu protein SduA C-terminal" evidence="1">
    <location>
        <begin position="180"/>
        <end position="346"/>
    </location>
</feature>
<name>A0AB39J7D1_9BACT</name>
<evidence type="ECO:0000259" key="2">
    <source>
        <dbReference type="Pfam" id="PF21407"/>
    </source>
</evidence>
<dbReference type="Pfam" id="PF14082">
    <property type="entry name" value="SduA_C"/>
    <property type="match status" value="1"/>
</dbReference>
<proteinExistence type="predicted"/>
<evidence type="ECO:0000259" key="1">
    <source>
        <dbReference type="Pfam" id="PF14082"/>
    </source>
</evidence>